<dbReference type="Proteomes" id="UP001233999">
    <property type="component" value="Unassembled WGS sequence"/>
</dbReference>
<dbReference type="Gene3D" id="4.10.900.10">
    <property type="entry name" value="TCF3-CBD (Catenin binding domain)"/>
    <property type="match status" value="1"/>
</dbReference>
<dbReference type="GO" id="GO:0008013">
    <property type="term" value="F:beta-catenin binding"/>
    <property type="evidence" value="ECO:0007669"/>
    <property type="project" value="TreeGrafter"/>
</dbReference>
<dbReference type="PANTHER" id="PTHR24027">
    <property type="entry name" value="CADHERIN-23"/>
    <property type="match status" value="1"/>
</dbReference>
<dbReference type="GO" id="GO:0034332">
    <property type="term" value="P:adherens junction organization"/>
    <property type="evidence" value="ECO:0007669"/>
    <property type="project" value="TreeGrafter"/>
</dbReference>
<evidence type="ECO:0000256" key="4">
    <source>
        <dbReference type="ARBA" id="ARBA00022737"/>
    </source>
</evidence>
<dbReference type="GO" id="GO:0009887">
    <property type="term" value="P:animal organ morphogenesis"/>
    <property type="evidence" value="ECO:0007669"/>
    <property type="project" value="UniProtKB-ARBA"/>
</dbReference>
<keyword evidence="2" id="KW-0812">Transmembrane</keyword>
<keyword evidence="6" id="KW-1133">Transmembrane helix</keyword>
<comment type="caution">
    <text evidence="10">The sequence shown here is derived from an EMBL/GenBank/DDBJ whole genome shotgun (WGS) entry which is preliminary data.</text>
</comment>
<dbReference type="GO" id="GO:0007156">
    <property type="term" value="P:homophilic cell adhesion via plasma membrane adhesion molecules"/>
    <property type="evidence" value="ECO:0007669"/>
    <property type="project" value="InterPro"/>
</dbReference>
<dbReference type="GO" id="GO:0005509">
    <property type="term" value="F:calcium ion binding"/>
    <property type="evidence" value="ECO:0007669"/>
    <property type="project" value="InterPro"/>
</dbReference>
<keyword evidence="4" id="KW-0677">Repeat</keyword>
<evidence type="ECO:0000256" key="7">
    <source>
        <dbReference type="ARBA" id="ARBA00023136"/>
    </source>
</evidence>
<dbReference type="GO" id="GO:0007043">
    <property type="term" value="P:cell-cell junction assembly"/>
    <property type="evidence" value="ECO:0007669"/>
    <property type="project" value="TreeGrafter"/>
</dbReference>
<dbReference type="GO" id="GO:0016342">
    <property type="term" value="C:catenin complex"/>
    <property type="evidence" value="ECO:0007669"/>
    <property type="project" value="TreeGrafter"/>
</dbReference>
<dbReference type="EMBL" id="JASPKZ010005719">
    <property type="protein sequence ID" value="KAJ9588062.1"/>
    <property type="molecule type" value="Genomic_DNA"/>
</dbReference>
<sequence length="236" mass="26756">LLLAVVVHRRKTDDLYKDTDDIRENIINYEDEGGGEGDMTGYDLNVLRLMYDSDGQPILNKEPVKMAPLGRGEEQPDIGRFLDGKKKGCDNDPETNPFDDVRHYAYEGDGNTTGSLSSLASGTDEGDLNFDYLSNFGPRFRKLADMYGEDPSDEEDENFNTPASESWNRTRDTAIYDIAFGFLVLAKSNYPRICFVSSWGERTKEIRLSNDFQQNPPFLLKQIKTFSFLIGEEKSL</sequence>
<evidence type="ECO:0000256" key="2">
    <source>
        <dbReference type="ARBA" id="ARBA00022692"/>
    </source>
</evidence>
<reference evidence="10" key="1">
    <citation type="journal article" date="2023" name="IScience">
        <title>Live-bearing cockroach genome reveals convergent evolutionary mechanisms linked to viviparity in insects and beyond.</title>
        <authorList>
            <person name="Fouks B."/>
            <person name="Harrison M.C."/>
            <person name="Mikhailova A.A."/>
            <person name="Marchal E."/>
            <person name="English S."/>
            <person name="Carruthers M."/>
            <person name="Jennings E.C."/>
            <person name="Chiamaka E.L."/>
            <person name="Frigard R.A."/>
            <person name="Pippel M."/>
            <person name="Attardo G.M."/>
            <person name="Benoit J.B."/>
            <person name="Bornberg-Bauer E."/>
            <person name="Tobe S.S."/>
        </authorList>
    </citation>
    <scope>NUCLEOTIDE SEQUENCE</scope>
    <source>
        <strain evidence="10">Stay&amp;Tobe</strain>
    </source>
</reference>
<dbReference type="Pfam" id="PF01049">
    <property type="entry name" value="CADH_Y-type_LIR"/>
    <property type="match status" value="1"/>
</dbReference>
<dbReference type="InterPro" id="IPR027397">
    <property type="entry name" value="Catenin-bd_sf"/>
</dbReference>
<organism evidence="10 11">
    <name type="scientific">Diploptera punctata</name>
    <name type="common">Pacific beetle cockroach</name>
    <dbReference type="NCBI Taxonomy" id="6984"/>
    <lineage>
        <taxon>Eukaryota</taxon>
        <taxon>Metazoa</taxon>
        <taxon>Ecdysozoa</taxon>
        <taxon>Arthropoda</taxon>
        <taxon>Hexapoda</taxon>
        <taxon>Insecta</taxon>
        <taxon>Pterygota</taxon>
        <taxon>Neoptera</taxon>
        <taxon>Polyneoptera</taxon>
        <taxon>Dictyoptera</taxon>
        <taxon>Blattodea</taxon>
        <taxon>Blaberoidea</taxon>
        <taxon>Blaberidae</taxon>
        <taxon>Diplopterinae</taxon>
        <taxon>Diploptera</taxon>
    </lineage>
</organism>
<feature type="domain" description="Cadherin Y-type LIR-motif" evidence="9">
    <location>
        <begin position="89"/>
        <end position="148"/>
    </location>
</feature>
<dbReference type="GO" id="GO:0016339">
    <property type="term" value="P:calcium-dependent cell-cell adhesion via plasma membrane cell adhesion molecules"/>
    <property type="evidence" value="ECO:0007669"/>
    <property type="project" value="TreeGrafter"/>
</dbReference>
<evidence type="ECO:0000256" key="5">
    <source>
        <dbReference type="ARBA" id="ARBA00022837"/>
    </source>
</evidence>
<name>A0AAD7ZXM1_DIPPU</name>
<dbReference type="FunFam" id="4.10.900.10:FF:000012">
    <property type="entry name" value="Putative DE-cadherin"/>
    <property type="match status" value="1"/>
</dbReference>
<keyword evidence="3" id="KW-0732">Signal</keyword>
<dbReference type="InterPro" id="IPR039808">
    <property type="entry name" value="Cadherin"/>
</dbReference>
<dbReference type="GO" id="GO:0044331">
    <property type="term" value="P:cell-cell adhesion mediated by cadherin"/>
    <property type="evidence" value="ECO:0007669"/>
    <property type="project" value="TreeGrafter"/>
</dbReference>
<dbReference type="AlphaFoldDB" id="A0AAD7ZXM1"/>
<evidence type="ECO:0000313" key="11">
    <source>
        <dbReference type="Proteomes" id="UP001233999"/>
    </source>
</evidence>
<feature type="non-terminal residue" evidence="10">
    <location>
        <position position="236"/>
    </location>
</feature>
<reference evidence="10" key="2">
    <citation type="submission" date="2023-05" db="EMBL/GenBank/DDBJ databases">
        <authorList>
            <person name="Fouks B."/>
        </authorList>
    </citation>
    <scope>NUCLEOTIDE SEQUENCE</scope>
    <source>
        <strain evidence="10">Stay&amp;Tobe</strain>
        <tissue evidence="10">Testes</tissue>
    </source>
</reference>
<accession>A0AAD7ZXM1</accession>
<evidence type="ECO:0000256" key="1">
    <source>
        <dbReference type="ARBA" id="ARBA00004167"/>
    </source>
</evidence>
<dbReference type="GO" id="GO:0045296">
    <property type="term" value="F:cadherin binding"/>
    <property type="evidence" value="ECO:0007669"/>
    <property type="project" value="TreeGrafter"/>
</dbReference>
<gene>
    <name evidence="10" type="ORF">L9F63_018580</name>
</gene>
<comment type="subcellular location">
    <subcellularLocation>
        <location evidence="1">Membrane</location>
        <topology evidence="1">Single-pass membrane protein</topology>
    </subcellularLocation>
</comment>
<dbReference type="GO" id="GO:0000902">
    <property type="term" value="P:cell morphogenesis"/>
    <property type="evidence" value="ECO:0007669"/>
    <property type="project" value="TreeGrafter"/>
</dbReference>
<evidence type="ECO:0000313" key="10">
    <source>
        <dbReference type="EMBL" id="KAJ9588062.1"/>
    </source>
</evidence>
<dbReference type="InterPro" id="IPR000233">
    <property type="entry name" value="Cadherin_Y-type_LIR"/>
</dbReference>
<protein>
    <recommendedName>
        <fullName evidence="9">Cadherin Y-type LIR-motif domain-containing protein</fullName>
    </recommendedName>
</protein>
<dbReference type="GO" id="GO:0005912">
    <property type="term" value="C:adherens junction"/>
    <property type="evidence" value="ECO:0007669"/>
    <property type="project" value="TreeGrafter"/>
</dbReference>
<keyword evidence="7" id="KW-0472">Membrane</keyword>
<evidence type="ECO:0000256" key="8">
    <source>
        <dbReference type="RuleBase" id="RU004357"/>
    </source>
</evidence>
<feature type="non-terminal residue" evidence="10">
    <location>
        <position position="1"/>
    </location>
</feature>
<proteinExistence type="predicted"/>
<comment type="function">
    <text evidence="8">Cadherins are calcium-dependent cell adhesion proteins.</text>
</comment>
<keyword evidence="11" id="KW-1185">Reference proteome</keyword>
<evidence type="ECO:0000256" key="3">
    <source>
        <dbReference type="ARBA" id="ARBA00022729"/>
    </source>
</evidence>
<evidence type="ECO:0000259" key="9">
    <source>
        <dbReference type="Pfam" id="PF01049"/>
    </source>
</evidence>
<keyword evidence="5" id="KW-0106">Calcium</keyword>
<dbReference type="PANTHER" id="PTHR24027:SF422">
    <property type="entry name" value="CADHERIN DOMAIN-CONTAINING PROTEIN"/>
    <property type="match status" value="1"/>
</dbReference>
<evidence type="ECO:0000256" key="6">
    <source>
        <dbReference type="ARBA" id="ARBA00022989"/>
    </source>
</evidence>
<dbReference type="GO" id="GO:0016477">
    <property type="term" value="P:cell migration"/>
    <property type="evidence" value="ECO:0007669"/>
    <property type="project" value="TreeGrafter"/>
</dbReference>